<feature type="region of interest" description="Disordered" evidence="1">
    <location>
        <begin position="188"/>
        <end position="216"/>
    </location>
</feature>
<sequence>GGGHGGGGVSQQRETRRADNTNKASEDHVSKSSLIVRFSPFPSSGSGGHEAAIPPSRIRQSSPGGNNNDDGYRHGITSTPHSSVRFMSAKKAQVEHLLDRFHQLQRTSHQDKIAFRQLSDRLDRLRRETRSSILNSAQQPSVAPIIASTVAELESELHSVRQRIETRAMLRSQIVMLQREIRSWMEDEDDHRVSGGGGGGGVHFLDTPRSDASFRR</sequence>
<evidence type="ECO:0000256" key="1">
    <source>
        <dbReference type="SAM" id="MobiDB-lite"/>
    </source>
</evidence>
<evidence type="ECO:0000313" key="2">
    <source>
        <dbReference type="EMBL" id="CUG89310.1"/>
    </source>
</evidence>
<keyword evidence="3" id="KW-1185">Reference proteome</keyword>
<gene>
    <name evidence="2" type="ORF">BSAL_20420</name>
</gene>
<feature type="region of interest" description="Disordered" evidence="1">
    <location>
        <begin position="1"/>
        <end position="80"/>
    </location>
</feature>
<feature type="compositionally biased region" description="Basic and acidic residues" evidence="1">
    <location>
        <begin position="13"/>
        <end position="30"/>
    </location>
</feature>
<accession>A0A0S4JH94</accession>
<dbReference type="Proteomes" id="UP000051952">
    <property type="component" value="Unassembled WGS sequence"/>
</dbReference>
<name>A0A0S4JH94_BODSA</name>
<reference evidence="3" key="1">
    <citation type="submission" date="2015-09" db="EMBL/GenBank/DDBJ databases">
        <authorList>
            <consortium name="Pathogen Informatics"/>
        </authorList>
    </citation>
    <scope>NUCLEOTIDE SEQUENCE [LARGE SCALE GENOMIC DNA]</scope>
    <source>
        <strain evidence="3">Lake Konstanz</strain>
    </source>
</reference>
<feature type="non-terminal residue" evidence="2">
    <location>
        <position position="1"/>
    </location>
</feature>
<dbReference type="AlphaFoldDB" id="A0A0S4JH94"/>
<dbReference type="VEuPathDB" id="TriTrypDB:BSAL_20420"/>
<feature type="compositionally biased region" description="Polar residues" evidence="1">
    <location>
        <begin position="58"/>
        <end position="69"/>
    </location>
</feature>
<protein>
    <submittedName>
        <fullName evidence="2">Uncharacterized protein</fullName>
    </submittedName>
</protein>
<organism evidence="2 3">
    <name type="scientific">Bodo saltans</name>
    <name type="common">Flagellated protozoan</name>
    <dbReference type="NCBI Taxonomy" id="75058"/>
    <lineage>
        <taxon>Eukaryota</taxon>
        <taxon>Discoba</taxon>
        <taxon>Euglenozoa</taxon>
        <taxon>Kinetoplastea</taxon>
        <taxon>Metakinetoplastina</taxon>
        <taxon>Eubodonida</taxon>
        <taxon>Bodonidae</taxon>
        <taxon>Bodo</taxon>
    </lineage>
</organism>
<evidence type="ECO:0000313" key="3">
    <source>
        <dbReference type="Proteomes" id="UP000051952"/>
    </source>
</evidence>
<feature type="compositionally biased region" description="Basic and acidic residues" evidence="1">
    <location>
        <begin position="206"/>
        <end position="216"/>
    </location>
</feature>
<proteinExistence type="predicted"/>
<dbReference type="EMBL" id="CYKH01001722">
    <property type="protein sequence ID" value="CUG89310.1"/>
    <property type="molecule type" value="Genomic_DNA"/>
</dbReference>